<comment type="caution">
    <text evidence="2">The sequence shown here is derived from an EMBL/GenBank/DDBJ whole genome shotgun (WGS) entry which is preliminary data.</text>
</comment>
<name>A0A6I4ICF0_9SPHI</name>
<keyword evidence="1" id="KW-1133">Transmembrane helix</keyword>
<dbReference type="OrthoDB" id="794630at2"/>
<proteinExistence type="predicted"/>
<gene>
    <name evidence="2" type="ORF">GO816_17460</name>
</gene>
<dbReference type="Proteomes" id="UP000434850">
    <property type="component" value="Unassembled WGS sequence"/>
</dbReference>
<dbReference type="RefSeq" id="WP_157543248.1">
    <property type="nucleotide sequence ID" value="NZ_WQLA01000008.1"/>
</dbReference>
<protein>
    <submittedName>
        <fullName evidence="2">Uncharacterized protein</fullName>
    </submittedName>
</protein>
<feature type="transmembrane region" description="Helical" evidence="1">
    <location>
        <begin position="136"/>
        <end position="155"/>
    </location>
</feature>
<sequence length="158" mass="18000">MTDLNEFECEMLDVLLEAFGVPDNLTRLQIMQLFNDDEALAYAMVRALLREGLVGISGNHGDYELPDRLVLMPKGERFLKEGGFMRRFKEEQKKPLEVGGTLAKLQQQNMKLQNLKLANEIEIGNFKRELQQGQTLKYLLFALVVVALILGFILGRTL</sequence>
<evidence type="ECO:0000256" key="1">
    <source>
        <dbReference type="SAM" id="Phobius"/>
    </source>
</evidence>
<evidence type="ECO:0000313" key="2">
    <source>
        <dbReference type="EMBL" id="MVN92925.1"/>
    </source>
</evidence>
<evidence type="ECO:0000313" key="3">
    <source>
        <dbReference type="Proteomes" id="UP000434850"/>
    </source>
</evidence>
<keyword evidence="3" id="KW-1185">Reference proteome</keyword>
<reference evidence="2 3" key="1">
    <citation type="submission" date="2019-12" db="EMBL/GenBank/DDBJ databases">
        <title>Mucilaginibacter sp. HME9299 genome sequencing and assembly.</title>
        <authorList>
            <person name="Kang H."/>
            <person name="Kim H."/>
            <person name="Joh K."/>
        </authorList>
    </citation>
    <scope>NUCLEOTIDE SEQUENCE [LARGE SCALE GENOMIC DNA]</scope>
    <source>
        <strain evidence="2 3">HME9299</strain>
    </source>
</reference>
<dbReference type="AlphaFoldDB" id="A0A6I4ICF0"/>
<dbReference type="EMBL" id="WQLA01000008">
    <property type="protein sequence ID" value="MVN92925.1"/>
    <property type="molecule type" value="Genomic_DNA"/>
</dbReference>
<keyword evidence="1" id="KW-0472">Membrane</keyword>
<keyword evidence="1" id="KW-0812">Transmembrane</keyword>
<accession>A0A6I4ICF0</accession>
<organism evidence="2 3">
    <name type="scientific">Mucilaginibacter aquatilis</name>
    <dbReference type="NCBI Taxonomy" id="1517760"/>
    <lineage>
        <taxon>Bacteria</taxon>
        <taxon>Pseudomonadati</taxon>
        <taxon>Bacteroidota</taxon>
        <taxon>Sphingobacteriia</taxon>
        <taxon>Sphingobacteriales</taxon>
        <taxon>Sphingobacteriaceae</taxon>
        <taxon>Mucilaginibacter</taxon>
    </lineage>
</organism>